<keyword evidence="1" id="KW-0472">Membrane</keyword>
<dbReference type="AlphaFoldDB" id="A0A2M7D681"/>
<gene>
    <name evidence="2" type="ORF">COS30_01625</name>
</gene>
<dbReference type="EMBL" id="PEUE01000037">
    <property type="protein sequence ID" value="PIV38532.1"/>
    <property type="molecule type" value="Genomic_DNA"/>
</dbReference>
<dbReference type="Proteomes" id="UP000229247">
    <property type="component" value="Unassembled WGS sequence"/>
</dbReference>
<feature type="transmembrane region" description="Helical" evidence="1">
    <location>
        <begin position="14"/>
        <end position="34"/>
    </location>
</feature>
<proteinExistence type="predicted"/>
<sequence length="169" mass="19606">MLVGAAIGSKTKNYWAIFILAVVSHFCLDALPHWEYASRLAGVSNYTFLMTTLKSLADIIIGAAIIYWLFKSSNRFRFVFFGALCALLPDGLIFLHFLLQTALGWNSTFLYHFYLFHNHFHFLERPNFLFWKIIGEGSVFFSALLFLFWQTGKTNYFSRRAAKFKSRLS</sequence>
<evidence type="ECO:0000313" key="2">
    <source>
        <dbReference type="EMBL" id="PIV38532.1"/>
    </source>
</evidence>
<name>A0A2M7D681_9BACT</name>
<keyword evidence="1" id="KW-0812">Transmembrane</keyword>
<accession>A0A2M7D681</accession>
<evidence type="ECO:0000256" key="1">
    <source>
        <dbReference type="SAM" id="Phobius"/>
    </source>
</evidence>
<evidence type="ECO:0000313" key="3">
    <source>
        <dbReference type="Proteomes" id="UP000229247"/>
    </source>
</evidence>
<keyword evidence="1" id="KW-1133">Transmembrane helix</keyword>
<feature type="transmembrane region" description="Helical" evidence="1">
    <location>
        <begin position="46"/>
        <end position="70"/>
    </location>
</feature>
<feature type="transmembrane region" description="Helical" evidence="1">
    <location>
        <begin position="77"/>
        <end position="99"/>
    </location>
</feature>
<organism evidence="2 3">
    <name type="scientific">Candidatus Portnoybacteria bacterium CG02_land_8_20_14_3_00_45_8</name>
    <dbReference type="NCBI Taxonomy" id="1974807"/>
    <lineage>
        <taxon>Bacteria</taxon>
        <taxon>Candidatus Portnoyibacteriota</taxon>
    </lineage>
</organism>
<feature type="transmembrane region" description="Helical" evidence="1">
    <location>
        <begin position="128"/>
        <end position="149"/>
    </location>
</feature>
<protein>
    <submittedName>
        <fullName evidence="2">Uncharacterized protein</fullName>
    </submittedName>
</protein>
<reference evidence="3" key="1">
    <citation type="submission" date="2017-09" db="EMBL/GenBank/DDBJ databases">
        <title>Depth-based differentiation of microbial function through sediment-hosted aquifers and enrichment of novel symbionts in the deep terrestrial subsurface.</title>
        <authorList>
            <person name="Probst A.J."/>
            <person name="Ladd B."/>
            <person name="Jarett J.K."/>
            <person name="Geller-Mcgrath D.E."/>
            <person name="Sieber C.M.K."/>
            <person name="Emerson J.B."/>
            <person name="Anantharaman K."/>
            <person name="Thomas B.C."/>
            <person name="Malmstrom R."/>
            <person name="Stieglmeier M."/>
            <person name="Klingl A."/>
            <person name="Woyke T."/>
            <person name="Ryan C.M."/>
            <person name="Banfield J.F."/>
        </authorList>
    </citation>
    <scope>NUCLEOTIDE SEQUENCE [LARGE SCALE GENOMIC DNA]</scope>
</reference>
<comment type="caution">
    <text evidence="2">The sequence shown here is derived from an EMBL/GenBank/DDBJ whole genome shotgun (WGS) entry which is preliminary data.</text>
</comment>